<dbReference type="RefSeq" id="XP_022460564.1">
    <property type="nucleotide sequence ID" value="XM_022601304.1"/>
</dbReference>
<accession>W6MPF5</accession>
<protein>
    <recommendedName>
        <fullName evidence="1">Vacuolar ATPase assembly protein VMA22</fullName>
    </recommendedName>
</protein>
<gene>
    <name evidence="3" type="ORF">KUCA_T00004557001</name>
</gene>
<feature type="compositionally biased region" description="Basic and acidic residues" evidence="2">
    <location>
        <begin position="125"/>
        <end position="137"/>
    </location>
</feature>
<keyword evidence="4" id="KW-1185">Reference proteome</keyword>
<evidence type="ECO:0000313" key="3">
    <source>
        <dbReference type="EMBL" id="CDK28574.1"/>
    </source>
</evidence>
<feature type="region of interest" description="Disordered" evidence="2">
    <location>
        <begin position="115"/>
        <end position="183"/>
    </location>
</feature>
<dbReference type="InterPro" id="IPR040357">
    <property type="entry name" value="Vma22/CCDC115"/>
</dbReference>
<dbReference type="GO" id="GO:0070072">
    <property type="term" value="P:vacuolar proton-transporting V-type ATPase complex assembly"/>
    <property type="evidence" value="ECO:0007669"/>
    <property type="project" value="InterPro"/>
</dbReference>
<feature type="compositionally biased region" description="Polar residues" evidence="2">
    <location>
        <begin position="157"/>
        <end position="181"/>
    </location>
</feature>
<dbReference type="GO" id="GO:0051082">
    <property type="term" value="F:unfolded protein binding"/>
    <property type="evidence" value="ECO:0007669"/>
    <property type="project" value="TreeGrafter"/>
</dbReference>
<dbReference type="STRING" id="1382522.W6MPF5"/>
<proteinExistence type="predicted"/>
<reference evidence="3" key="1">
    <citation type="submission" date="2013-12" db="EMBL/GenBank/DDBJ databases">
        <authorList>
            <person name="Genoscope - CEA"/>
        </authorList>
    </citation>
    <scope>NUCLEOTIDE SEQUENCE</scope>
    <source>
        <strain evidence="3">CBS 1993</strain>
    </source>
</reference>
<dbReference type="PANTHER" id="PTHR31996:SF2">
    <property type="entry name" value="COILED-COIL DOMAIN-CONTAINING PROTEIN 115"/>
    <property type="match status" value="1"/>
</dbReference>
<sequence length="240" mass="26676">MTASVSDLSTSLAGLSLSTSSTHAQPSNEDILDYEPQTTLDLPEEDNLMINVLNLIDEYEKQAESVSGYLSNGFLQLSRANYASTTGIRFGRDYYDEREFDAQIRVQITEDGSITTVEPVSEKASQTEKLESTHRQPESTSLKRRQKKTENPEDTARTSAIETNSKTVESDSPTPETTEIDSTVPAKRTNPVNMFGALVPYQLRQSQTSFQQAVAGLVRLADSKRQLLEMLSRVDVEDNL</sequence>
<dbReference type="HOGENOM" id="CLU_057721_0_0_1"/>
<dbReference type="PANTHER" id="PTHR31996">
    <property type="entry name" value="COILED-COIL DOMAIN-CONTAINING PROTEIN 115"/>
    <property type="match status" value="1"/>
</dbReference>
<organism evidence="3 4">
    <name type="scientific">Kuraishia capsulata CBS 1993</name>
    <dbReference type="NCBI Taxonomy" id="1382522"/>
    <lineage>
        <taxon>Eukaryota</taxon>
        <taxon>Fungi</taxon>
        <taxon>Dikarya</taxon>
        <taxon>Ascomycota</taxon>
        <taxon>Saccharomycotina</taxon>
        <taxon>Pichiomycetes</taxon>
        <taxon>Pichiales</taxon>
        <taxon>Pichiaceae</taxon>
        <taxon>Kuraishia</taxon>
    </lineage>
</organism>
<evidence type="ECO:0000256" key="2">
    <source>
        <dbReference type="SAM" id="MobiDB-lite"/>
    </source>
</evidence>
<evidence type="ECO:0000313" key="4">
    <source>
        <dbReference type="Proteomes" id="UP000019384"/>
    </source>
</evidence>
<dbReference type="AlphaFoldDB" id="W6MPF5"/>
<dbReference type="OrthoDB" id="408631at2759"/>
<reference evidence="3" key="2">
    <citation type="submission" date="2014-02" db="EMBL/GenBank/DDBJ databases">
        <title>Complete DNA sequence of /Kuraishia capsulata/ illustrates novel genomic features among budding yeasts (/Saccharomycotina/).</title>
        <authorList>
            <person name="Morales L."/>
            <person name="Noel B."/>
            <person name="Porcel B."/>
            <person name="Marcet-Houben M."/>
            <person name="Hullo M-F."/>
            <person name="Sacerdot C."/>
            <person name="Tekaia F."/>
            <person name="Leh-Louis V."/>
            <person name="Despons L."/>
            <person name="Khanna V."/>
            <person name="Aury J-M."/>
            <person name="Barbe V."/>
            <person name="Couloux A."/>
            <person name="Labadie K."/>
            <person name="Pelletier E."/>
            <person name="Souciet J-L."/>
            <person name="Boekhout T."/>
            <person name="Gabaldon T."/>
            <person name="Wincker P."/>
            <person name="Dujon B."/>
        </authorList>
    </citation>
    <scope>NUCLEOTIDE SEQUENCE</scope>
    <source>
        <strain evidence="3">CBS 1993</strain>
    </source>
</reference>
<dbReference type="GeneID" id="34521952"/>
<evidence type="ECO:0000256" key="1">
    <source>
        <dbReference type="ARBA" id="ARBA00093634"/>
    </source>
</evidence>
<dbReference type="Pfam" id="PF21730">
    <property type="entry name" value="Vma22_CCDC115"/>
    <property type="match status" value="1"/>
</dbReference>
<dbReference type="Proteomes" id="UP000019384">
    <property type="component" value="Unassembled WGS sequence"/>
</dbReference>
<dbReference type="GO" id="GO:1990871">
    <property type="term" value="C:Vma12-Vma22 assembly complex"/>
    <property type="evidence" value="ECO:0007669"/>
    <property type="project" value="TreeGrafter"/>
</dbReference>
<name>W6MPF5_9ASCO</name>
<dbReference type="EMBL" id="HG793129">
    <property type="protein sequence ID" value="CDK28574.1"/>
    <property type="molecule type" value="Genomic_DNA"/>
</dbReference>